<evidence type="ECO:0000256" key="8">
    <source>
        <dbReference type="ARBA" id="ARBA00041372"/>
    </source>
</evidence>
<evidence type="ECO:0000256" key="4">
    <source>
        <dbReference type="ARBA" id="ARBA00022792"/>
    </source>
</evidence>
<keyword evidence="6" id="KW-0496">Mitochondrion</keyword>
<dbReference type="Proteomes" id="UP000593562">
    <property type="component" value="Unassembled WGS sequence"/>
</dbReference>
<dbReference type="PANTHER" id="PTHR11851">
    <property type="entry name" value="METALLOPROTEASE"/>
    <property type="match status" value="1"/>
</dbReference>
<dbReference type="EMBL" id="JAAARO010000022">
    <property type="protein sequence ID" value="KAF5726847.1"/>
    <property type="molecule type" value="Genomic_DNA"/>
</dbReference>
<evidence type="ECO:0000256" key="7">
    <source>
        <dbReference type="ARBA" id="ARBA00023136"/>
    </source>
</evidence>
<evidence type="ECO:0000256" key="6">
    <source>
        <dbReference type="ARBA" id="ARBA00023128"/>
    </source>
</evidence>
<dbReference type="GO" id="GO:0004222">
    <property type="term" value="F:metalloendopeptidase activity"/>
    <property type="evidence" value="ECO:0007669"/>
    <property type="project" value="InterPro"/>
</dbReference>
<sequence length="503" mass="54960">MYRTAASRLRSLKGRVSNLGAARYATSTAVASRPTSSGFFSWLTGERSSPLPPLDRPLEGVSYPPPLPDYVEPSKVQVAMLPNGVRIASESSPNPVASIGLYIDCGSIYETPVSCGATHLLERMAFKSTRNRSHFRIVREVEAIGGHVAASASREQMGYTFDALKTYVPEMIELLVDSVRNPLFLDWEVNEELQKVKAEIGELFKNPQGLLLEAVHSAAYTGALANPLLAPESALNRLNASILEEFVAENYTAPRIVLAASGVEFEELKSMAEPLLLDLQHVPRPEEPKSVYVGGDYRQQADSENTHVALAFEVPGGWHNEREATILTVLQMLMGGGGSFSAGGPGKGMHSRLYLRVLNEYPHFHSFSAFNSIFNNTGLFGIYASTSSGFVREAVDIAARELLSIATPGEVKLVQLNRAKEATKAAVLMNLESRMILAEDIGRQILTYGDRKPVDHFLKIVDEITLNDISAIAQQIISTPLSMASYGDVTNVPSYESVSRKFH</sequence>
<dbReference type="AlphaFoldDB" id="A0A7J7BYZ2"/>
<name>A0A7J7BYZ2_TRIWF</name>
<dbReference type="InParanoid" id="A0A7J7BYZ2"/>
<evidence type="ECO:0000256" key="10">
    <source>
        <dbReference type="RuleBase" id="RU004447"/>
    </source>
</evidence>
<gene>
    <name evidence="13" type="ORF">HS088_TW22G00531</name>
</gene>
<comment type="caution">
    <text evidence="13">The sequence shown here is derived from an EMBL/GenBank/DDBJ whole genome shotgun (WGS) entry which is preliminary data.</text>
</comment>
<keyword evidence="5" id="KW-0809">Transit peptide</keyword>
<feature type="domain" description="Peptidase M16 N-terminal" evidence="11">
    <location>
        <begin position="86"/>
        <end position="232"/>
    </location>
</feature>
<evidence type="ECO:0000313" key="14">
    <source>
        <dbReference type="Proteomes" id="UP000593562"/>
    </source>
</evidence>
<comment type="subcellular location">
    <subcellularLocation>
        <location evidence="2">Mitochondrion inner membrane</location>
        <topology evidence="2">Peripheral membrane protein</topology>
        <orientation evidence="2">Matrix side</orientation>
    </subcellularLocation>
</comment>
<comment type="function">
    <text evidence="1">Substrate recognition and binding subunit of the essential mitochondrial processing protease (MPP), which cleaves the mitochondrial sequence off newly imported precursors proteins.</text>
</comment>
<evidence type="ECO:0000256" key="5">
    <source>
        <dbReference type="ARBA" id="ARBA00022946"/>
    </source>
</evidence>
<keyword evidence="7" id="KW-0472">Membrane</keyword>
<accession>A0A7J7BYZ2</accession>
<dbReference type="InterPro" id="IPR011765">
    <property type="entry name" value="Pept_M16_N"/>
</dbReference>
<dbReference type="PROSITE" id="PS00143">
    <property type="entry name" value="INSULINASE"/>
    <property type="match status" value="1"/>
</dbReference>
<evidence type="ECO:0000256" key="3">
    <source>
        <dbReference type="ARBA" id="ARBA00007261"/>
    </source>
</evidence>
<dbReference type="FunFam" id="3.30.830.10:FF:000008">
    <property type="entry name" value="Mitochondrial-processing peptidase subunit beta"/>
    <property type="match status" value="1"/>
</dbReference>
<dbReference type="PANTHER" id="PTHR11851:SF203">
    <property type="entry name" value="MITOCHONDRIAL-PROCESSING PEPTIDASE SUBUNIT ALPHA-1, MITOCHONDRIAL-RELATED"/>
    <property type="match status" value="1"/>
</dbReference>
<dbReference type="InterPro" id="IPR001431">
    <property type="entry name" value="Pept_M16_Zn_BS"/>
</dbReference>
<dbReference type="Pfam" id="PF05193">
    <property type="entry name" value="Peptidase_M16_C"/>
    <property type="match status" value="1"/>
</dbReference>
<keyword evidence="14" id="KW-1185">Reference proteome</keyword>
<evidence type="ECO:0000256" key="2">
    <source>
        <dbReference type="ARBA" id="ARBA00004443"/>
    </source>
</evidence>
<evidence type="ECO:0000256" key="9">
    <source>
        <dbReference type="ARBA" id="ARBA00075935"/>
    </source>
</evidence>
<evidence type="ECO:0000259" key="12">
    <source>
        <dbReference type="Pfam" id="PF05193"/>
    </source>
</evidence>
<dbReference type="InterPro" id="IPR050361">
    <property type="entry name" value="MPP/UQCRC_Complex"/>
</dbReference>
<feature type="domain" description="Peptidase M16 C-terminal" evidence="12">
    <location>
        <begin position="238"/>
        <end position="421"/>
    </location>
</feature>
<dbReference type="Gene3D" id="3.30.830.10">
    <property type="entry name" value="Metalloenzyme, LuxS/M16 peptidase-like"/>
    <property type="match status" value="2"/>
</dbReference>
<organism evidence="13 14">
    <name type="scientific">Tripterygium wilfordii</name>
    <name type="common">Thunder God vine</name>
    <dbReference type="NCBI Taxonomy" id="458696"/>
    <lineage>
        <taxon>Eukaryota</taxon>
        <taxon>Viridiplantae</taxon>
        <taxon>Streptophyta</taxon>
        <taxon>Embryophyta</taxon>
        <taxon>Tracheophyta</taxon>
        <taxon>Spermatophyta</taxon>
        <taxon>Magnoliopsida</taxon>
        <taxon>eudicotyledons</taxon>
        <taxon>Gunneridae</taxon>
        <taxon>Pentapetalae</taxon>
        <taxon>rosids</taxon>
        <taxon>fabids</taxon>
        <taxon>Celastrales</taxon>
        <taxon>Celastraceae</taxon>
        <taxon>Tripterygium</taxon>
    </lineage>
</organism>
<evidence type="ECO:0000313" key="13">
    <source>
        <dbReference type="EMBL" id="KAF5726847.1"/>
    </source>
</evidence>
<dbReference type="InterPro" id="IPR011249">
    <property type="entry name" value="Metalloenz_LuxS/M16"/>
</dbReference>
<keyword evidence="4" id="KW-0999">Mitochondrion inner membrane</keyword>
<reference evidence="13 14" key="1">
    <citation type="journal article" date="2020" name="Nat. Commun.">
        <title>Genome of Tripterygium wilfordii and identification of cytochrome P450 involved in triptolide biosynthesis.</title>
        <authorList>
            <person name="Tu L."/>
            <person name="Su P."/>
            <person name="Zhang Z."/>
            <person name="Gao L."/>
            <person name="Wang J."/>
            <person name="Hu T."/>
            <person name="Zhou J."/>
            <person name="Zhang Y."/>
            <person name="Zhao Y."/>
            <person name="Liu Y."/>
            <person name="Song Y."/>
            <person name="Tong Y."/>
            <person name="Lu Y."/>
            <person name="Yang J."/>
            <person name="Xu C."/>
            <person name="Jia M."/>
            <person name="Peters R.J."/>
            <person name="Huang L."/>
            <person name="Gao W."/>
        </authorList>
    </citation>
    <scope>NUCLEOTIDE SEQUENCE [LARGE SCALE GENOMIC DNA]</scope>
    <source>
        <strain evidence="14">cv. XIE 37</strain>
        <tissue evidence="13">Leaf</tissue>
    </source>
</reference>
<dbReference type="InterPro" id="IPR007863">
    <property type="entry name" value="Peptidase_M16_C"/>
</dbReference>
<dbReference type="FunFam" id="3.30.830.10:FF:000022">
    <property type="entry name" value="mitochondrial-processing peptidase subunit alpha"/>
    <property type="match status" value="1"/>
</dbReference>
<evidence type="ECO:0000259" key="11">
    <source>
        <dbReference type="Pfam" id="PF00675"/>
    </source>
</evidence>
<dbReference type="GO" id="GO:0006508">
    <property type="term" value="P:proteolysis"/>
    <property type="evidence" value="ECO:0007669"/>
    <property type="project" value="InterPro"/>
</dbReference>
<protein>
    <recommendedName>
        <fullName evidence="9">Complex III subunit II</fullName>
    </recommendedName>
    <alternativeName>
        <fullName evidence="8">Core protein II</fullName>
    </alternativeName>
</protein>
<comment type="similarity">
    <text evidence="3 10">Belongs to the peptidase M16 family.</text>
</comment>
<dbReference type="GO" id="GO:0046872">
    <property type="term" value="F:metal ion binding"/>
    <property type="evidence" value="ECO:0007669"/>
    <property type="project" value="InterPro"/>
</dbReference>
<dbReference type="SUPFAM" id="SSF63411">
    <property type="entry name" value="LuxS/MPP-like metallohydrolase"/>
    <property type="match status" value="2"/>
</dbReference>
<dbReference type="FunCoup" id="A0A7J7BYZ2">
    <property type="interactions" value="5429"/>
</dbReference>
<dbReference type="GO" id="GO:0005743">
    <property type="term" value="C:mitochondrial inner membrane"/>
    <property type="evidence" value="ECO:0007669"/>
    <property type="project" value="UniProtKB-SubCell"/>
</dbReference>
<dbReference type="Pfam" id="PF00675">
    <property type="entry name" value="Peptidase_M16"/>
    <property type="match status" value="1"/>
</dbReference>
<dbReference type="OrthoDB" id="10251424at2759"/>
<evidence type="ECO:0000256" key="1">
    <source>
        <dbReference type="ARBA" id="ARBA00002123"/>
    </source>
</evidence>
<proteinExistence type="inferred from homology"/>